<proteinExistence type="predicted"/>
<organism evidence="4 5">
    <name type="scientific">Uabimicrobium amorphum</name>
    <dbReference type="NCBI Taxonomy" id="2596890"/>
    <lineage>
        <taxon>Bacteria</taxon>
        <taxon>Pseudomonadati</taxon>
        <taxon>Planctomycetota</taxon>
        <taxon>Candidatus Uabimicrobiia</taxon>
        <taxon>Candidatus Uabimicrobiales</taxon>
        <taxon>Candidatus Uabimicrobiaceae</taxon>
        <taxon>Candidatus Uabimicrobium</taxon>
    </lineage>
</organism>
<keyword evidence="5" id="KW-1185">Reference proteome</keyword>
<dbReference type="InterPro" id="IPR008930">
    <property type="entry name" value="Terpenoid_cyclase/PrenylTrfase"/>
</dbReference>
<dbReference type="Pfam" id="PF13243">
    <property type="entry name" value="SQHop_cyclase_C"/>
    <property type="match status" value="1"/>
</dbReference>
<evidence type="ECO:0000313" key="4">
    <source>
        <dbReference type="EMBL" id="BBM81858.1"/>
    </source>
</evidence>
<dbReference type="RefSeq" id="WP_151966123.1">
    <property type="nucleotide sequence ID" value="NZ_AP019860.1"/>
</dbReference>
<keyword evidence="2" id="KW-0472">Membrane</keyword>
<feature type="domain" description="Squalene cyclase C-terminal" evidence="3">
    <location>
        <begin position="172"/>
        <end position="266"/>
    </location>
</feature>
<gene>
    <name evidence="4" type="ORF">UABAM_00199</name>
</gene>
<evidence type="ECO:0000256" key="2">
    <source>
        <dbReference type="SAM" id="Phobius"/>
    </source>
</evidence>
<feature type="transmembrane region" description="Helical" evidence="2">
    <location>
        <begin position="31"/>
        <end position="52"/>
    </location>
</feature>
<dbReference type="OrthoDB" id="238862at2"/>
<keyword evidence="2" id="KW-0812">Transmembrane</keyword>
<evidence type="ECO:0000256" key="1">
    <source>
        <dbReference type="SAM" id="MobiDB-lite"/>
    </source>
</evidence>
<sequence>MSYDYDEDYQDEIDDVELRDFWAEQLQRAPWWLISIVFHAILALLATLAVIATKRETVQEAYPVEVYKVEKKEVVLKPKIREEKIKDTKPVPTDEPVIEDPVVREVEVSDHHETNTNEDQQMAKGDLDAASDSPFNARFDNSSIGVGGLAGGYFGQRLGGGRKDLVKRGGGSDLTESAVKAGLEWLKRHQSGDGRWDTDGYTSQCGKNPKFSGFCEGAGNQEYDPAMTGFALLCFLASGSSTSSGEYKEQVKKGINFLKQQQDAEGCIGTRSTEHHMYNHAIGTFALIEAYAMSNYNPLLKIPAQKAVDFLLKAQNPGQGWRYTFSKGEDDTSVMGWCVTALRSAKEAKLSVPDSAFEGATNFLNKVTTESNGYRAAYREREDGLEFEGSVIDDDELFSIDSKNAEELDKGNIPRELADKLKQVGKPLGYNATVEKTQITNINMALGSSRKLQTNDAWIIKDVVSSNPQEFVLQKLPDRIKLDQINEKYAASESMTAVGMNARVFMEITSGNDVYVNQGAQRLSQNPPIWGKDQQGYSLINYYYWYHGTLALFQKGEPHWEEWNKKMVDVLVNNQIKGGCQDGSWPPVGKRCRVNSRIYATALSIMSLQIYYRYPKSFGNRVR</sequence>
<dbReference type="Proteomes" id="UP000326354">
    <property type="component" value="Chromosome"/>
</dbReference>
<reference evidence="4 5" key="1">
    <citation type="submission" date="2019-08" db="EMBL/GenBank/DDBJ databases">
        <title>Complete genome sequence of Candidatus Uab amorphum.</title>
        <authorList>
            <person name="Shiratori T."/>
            <person name="Suzuki S."/>
            <person name="Kakizawa Y."/>
            <person name="Ishida K."/>
        </authorList>
    </citation>
    <scope>NUCLEOTIDE SEQUENCE [LARGE SCALE GENOMIC DNA]</scope>
    <source>
        <strain evidence="4 5">SRT547</strain>
    </source>
</reference>
<accession>A0A5S9IHE6</accession>
<dbReference type="SUPFAM" id="SSF48239">
    <property type="entry name" value="Terpenoid cyclases/Protein prenyltransferases"/>
    <property type="match status" value="1"/>
</dbReference>
<evidence type="ECO:0000259" key="3">
    <source>
        <dbReference type="Pfam" id="PF13243"/>
    </source>
</evidence>
<keyword evidence="2" id="KW-1133">Transmembrane helix</keyword>
<feature type="region of interest" description="Disordered" evidence="1">
    <location>
        <begin position="108"/>
        <end position="129"/>
    </location>
</feature>
<dbReference type="EMBL" id="AP019860">
    <property type="protein sequence ID" value="BBM81858.1"/>
    <property type="molecule type" value="Genomic_DNA"/>
</dbReference>
<dbReference type="AlphaFoldDB" id="A0A5S9IHE6"/>
<dbReference type="KEGG" id="uam:UABAM_00199"/>
<name>A0A5S9IHE6_UABAM</name>
<evidence type="ECO:0000313" key="5">
    <source>
        <dbReference type="Proteomes" id="UP000326354"/>
    </source>
</evidence>
<dbReference type="InterPro" id="IPR032696">
    <property type="entry name" value="SQ_cyclase_C"/>
</dbReference>
<dbReference type="CDD" id="cd00688">
    <property type="entry name" value="ISOPREN_C2_like"/>
    <property type="match status" value="1"/>
</dbReference>
<protein>
    <recommendedName>
        <fullName evidence="3">Squalene cyclase C-terminal domain-containing protein</fullName>
    </recommendedName>
</protein>
<dbReference type="Gene3D" id="1.50.10.20">
    <property type="match status" value="2"/>
</dbReference>